<dbReference type="PATRIC" id="fig|1198449.6.peg.944"/>
<sequence>MYLDMSKYLDELKDILRPHLAKYGLKILPRGQSQFSLVRGSEIVMTIRDAQEVVELSYKQKKYSYDKWYTKPEHLAHTIINVLEAQEKQVSS</sequence>
<dbReference type="Proteomes" id="UP000016887">
    <property type="component" value="Chromosome"/>
</dbReference>
<evidence type="ECO:0000313" key="2">
    <source>
        <dbReference type="Proteomes" id="UP000016887"/>
    </source>
</evidence>
<gene>
    <name evidence="1" type="ORF">ACAM_0935</name>
</gene>
<dbReference type="KEGG" id="acj:ACAM_0935"/>
<dbReference type="EMBL" id="AP012489">
    <property type="protein sequence ID" value="BAN90404.1"/>
    <property type="molecule type" value="Genomic_DNA"/>
</dbReference>
<protein>
    <submittedName>
        <fullName evidence="1">Uncharacterized protein</fullName>
    </submittedName>
</protein>
<dbReference type="STRING" id="1198449.ACAM_0935"/>
<organism evidence="1 2">
    <name type="scientific">Aeropyrum camini SY1 = JCM 12091</name>
    <dbReference type="NCBI Taxonomy" id="1198449"/>
    <lineage>
        <taxon>Archaea</taxon>
        <taxon>Thermoproteota</taxon>
        <taxon>Thermoprotei</taxon>
        <taxon>Desulfurococcales</taxon>
        <taxon>Desulfurococcaceae</taxon>
        <taxon>Aeropyrum</taxon>
    </lineage>
</organism>
<accession>U3TGE3</accession>
<keyword evidence="2" id="KW-1185">Reference proteome</keyword>
<dbReference type="AlphaFoldDB" id="U3TGE3"/>
<name>U3TGE3_9CREN</name>
<reference evidence="1 2" key="1">
    <citation type="journal article" date="2013" name="Appl. Environ. Microbiol.">
        <title>Variation of the Virus-Related Elements within Syntenic Genomes of the Hyperthermophilic Archaeon Aeropyrum.</title>
        <authorList>
            <person name="Daifuku T."/>
            <person name="Yoshida T."/>
            <person name="Kitamura T."/>
            <person name="Kawaichi S."/>
            <person name="Inoue T."/>
            <person name="Nomura K."/>
            <person name="Yoshida Y."/>
            <person name="Kuno S."/>
            <person name="Sako Y."/>
        </authorList>
    </citation>
    <scope>NUCLEOTIDE SEQUENCE [LARGE SCALE GENOMIC DNA]</scope>
    <source>
        <strain evidence="1 2">SY1</strain>
    </source>
</reference>
<proteinExistence type="predicted"/>
<dbReference type="eggNOG" id="arCOG04211">
    <property type="taxonomic scope" value="Archaea"/>
</dbReference>
<evidence type="ECO:0000313" key="1">
    <source>
        <dbReference type="EMBL" id="BAN90404.1"/>
    </source>
</evidence>